<proteinExistence type="predicted"/>
<sequence length="88" mass="9670">MQLVKTTSRLIGRGVRSGRDLNANLDSPPLPANDTLLLPPPILVLIESCRPISLITMSALSNFSDFDIELGAEVERVVYCSSYHQCCH</sequence>
<keyword evidence="2" id="KW-1185">Reference proteome</keyword>
<reference evidence="1" key="1">
    <citation type="submission" date="2023-05" db="EMBL/GenBank/DDBJ databases">
        <title>Nepenthes gracilis genome sequencing.</title>
        <authorList>
            <person name="Fukushima K."/>
        </authorList>
    </citation>
    <scope>NUCLEOTIDE SEQUENCE</scope>
    <source>
        <strain evidence="1">SING2019-196</strain>
    </source>
</reference>
<dbReference type="EMBL" id="BSYO01000018">
    <property type="protein sequence ID" value="GMH17482.1"/>
    <property type="molecule type" value="Genomic_DNA"/>
</dbReference>
<dbReference type="AlphaFoldDB" id="A0AAD3SUQ4"/>
<gene>
    <name evidence="1" type="ORF">Nepgr_019323</name>
</gene>
<name>A0AAD3SUQ4_NEPGR</name>
<comment type="caution">
    <text evidence="1">The sequence shown here is derived from an EMBL/GenBank/DDBJ whole genome shotgun (WGS) entry which is preliminary data.</text>
</comment>
<protein>
    <submittedName>
        <fullName evidence="1">Uncharacterized protein</fullName>
    </submittedName>
</protein>
<organism evidence="1 2">
    <name type="scientific">Nepenthes gracilis</name>
    <name type="common">Slender pitcher plant</name>
    <dbReference type="NCBI Taxonomy" id="150966"/>
    <lineage>
        <taxon>Eukaryota</taxon>
        <taxon>Viridiplantae</taxon>
        <taxon>Streptophyta</taxon>
        <taxon>Embryophyta</taxon>
        <taxon>Tracheophyta</taxon>
        <taxon>Spermatophyta</taxon>
        <taxon>Magnoliopsida</taxon>
        <taxon>eudicotyledons</taxon>
        <taxon>Gunneridae</taxon>
        <taxon>Pentapetalae</taxon>
        <taxon>Caryophyllales</taxon>
        <taxon>Nepenthaceae</taxon>
        <taxon>Nepenthes</taxon>
    </lineage>
</organism>
<accession>A0AAD3SUQ4</accession>
<evidence type="ECO:0000313" key="2">
    <source>
        <dbReference type="Proteomes" id="UP001279734"/>
    </source>
</evidence>
<evidence type="ECO:0000313" key="1">
    <source>
        <dbReference type="EMBL" id="GMH17482.1"/>
    </source>
</evidence>
<dbReference type="Proteomes" id="UP001279734">
    <property type="component" value="Unassembled WGS sequence"/>
</dbReference>